<evidence type="ECO:0000313" key="4">
    <source>
        <dbReference type="Proteomes" id="UP000028999"/>
    </source>
</evidence>
<feature type="compositionally biased region" description="Polar residues" evidence="1">
    <location>
        <begin position="50"/>
        <end position="59"/>
    </location>
</feature>
<keyword evidence="4" id="KW-1185">Reference proteome</keyword>
<reference evidence="3" key="2">
    <citation type="submission" date="2014-06" db="EMBL/GenBank/DDBJ databases">
        <authorList>
            <person name="Genoscope - CEA"/>
        </authorList>
    </citation>
    <scope>NUCLEOTIDE SEQUENCE</scope>
</reference>
<feature type="region of interest" description="Disordered" evidence="1">
    <location>
        <begin position="26"/>
        <end position="59"/>
    </location>
</feature>
<dbReference type="Gramene" id="CDY34419">
    <property type="protein sequence ID" value="CDY34419"/>
    <property type="gene ID" value="GSBRNA2T00056490001"/>
</dbReference>
<protein>
    <submittedName>
        <fullName evidence="2">(rape) hypothetical protein</fullName>
    </submittedName>
    <submittedName>
        <fullName evidence="3">BnaA09g11610D protein</fullName>
    </submittedName>
</protein>
<dbReference type="Proteomes" id="UP001295469">
    <property type="component" value="Chromosome A09"/>
</dbReference>
<reference evidence="3 4" key="1">
    <citation type="journal article" date="2014" name="Science">
        <title>Plant genetics. Early allopolyploid evolution in the post-Neolithic Brassica napus oilseed genome.</title>
        <authorList>
            <person name="Chalhoub B."/>
            <person name="Denoeud F."/>
            <person name="Liu S."/>
            <person name="Parkin I.A."/>
            <person name="Tang H."/>
            <person name="Wang X."/>
            <person name="Chiquet J."/>
            <person name="Belcram H."/>
            <person name="Tong C."/>
            <person name="Samans B."/>
            <person name="Correa M."/>
            <person name="Da Silva C."/>
            <person name="Just J."/>
            <person name="Falentin C."/>
            <person name="Koh C.S."/>
            <person name="Le Clainche I."/>
            <person name="Bernard M."/>
            <person name="Bento P."/>
            <person name="Noel B."/>
            <person name="Labadie K."/>
            <person name="Alberti A."/>
            <person name="Charles M."/>
            <person name="Arnaud D."/>
            <person name="Guo H."/>
            <person name="Daviaud C."/>
            <person name="Alamery S."/>
            <person name="Jabbari K."/>
            <person name="Zhao M."/>
            <person name="Edger P.P."/>
            <person name="Chelaifa H."/>
            <person name="Tack D."/>
            <person name="Lassalle G."/>
            <person name="Mestiri I."/>
            <person name="Schnel N."/>
            <person name="Le Paslier M.C."/>
            <person name="Fan G."/>
            <person name="Renault V."/>
            <person name="Bayer P.E."/>
            <person name="Golicz A.A."/>
            <person name="Manoli S."/>
            <person name="Lee T.H."/>
            <person name="Thi V.H."/>
            <person name="Chalabi S."/>
            <person name="Hu Q."/>
            <person name="Fan C."/>
            <person name="Tollenaere R."/>
            <person name="Lu Y."/>
            <person name="Battail C."/>
            <person name="Shen J."/>
            <person name="Sidebottom C.H."/>
            <person name="Wang X."/>
            <person name="Canaguier A."/>
            <person name="Chauveau A."/>
            <person name="Berard A."/>
            <person name="Deniot G."/>
            <person name="Guan M."/>
            <person name="Liu Z."/>
            <person name="Sun F."/>
            <person name="Lim Y.P."/>
            <person name="Lyons E."/>
            <person name="Town C.D."/>
            <person name="Bancroft I."/>
            <person name="Wang X."/>
            <person name="Meng J."/>
            <person name="Ma J."/>
            <person name="Pires J.C."/>
            <person name="King G.J."/>
            <person name="Brunel D."/>
            <person name="Delourme R."/>
            <person name="Renard M."/>
            <person name="Aury J.M."/>
            <person name="Adams K.L."/>
            <person name="Batley J."/>
            <person name="Snowdon R.J."/>
            <person name="Tost J."/>
            <person name="Edwards D."/>
            <person name="Zhou Y."/>
            <person name="Hua W."/>
            <person name="Sharpe A.G."/>
            <person name="Paterson A.H."/>
            <person name="Guan C."/>
            <person name="Wincker P."/>
        </authorList>
    </citation>
    <scope>NUCLEOTIDE SEQUENCE [LARGE SCALE GENOMIC DNA]</scope>
    <source>
        <strain evidence="4">cv. Darmor-bzh</strain>
    </source>
</reference>
<sequence>MASEEMKSKEEPPCYSQLFSRSISGESYGFDSRPYSGPTLRAKKTGCGNGYSSENYPRY</sequence>
<dbReference type="EMBL" id="HG994363">
    <property type="protein sequence ID" value="CAF2039297.1"/>
    <property type="molecule type" value="Genomic_DNA"/>
</dbReference>
<dbReference type="AlphaFoldDB" id="A0A078HAA7"/>
<name>A0A078HAA7_BRANA</name>
<evidence type="ECO:0000256" key="1">
    <source>
        <dbReference type="SAM" id="MobiDB-lite"/>
    </source>
</evidence>
<dbReference type="OMA" id="MKSKEYM"/>
<proteinExistence type="predicted"/>
<dbReference type="PaxDb" id="3708-A0A078HAA7"/>
<dbReference type="EMBL" id="LK032333">
    <property type="protein sequence ID" value="CDY34419.1"/>
    <property type="molecule type" value="Genomic_DNA"/>
</dbReference>
<gene>
    <name evidence="3" type="primary">BnaA09g11610D</name>
    <name evidence="2" type="ORF">DARMORV10_A09P14300.1</name>
    <name evidence="3" type="ORF">GSBRNA2T00056490001</name>
</gene>
<evidence type="ECO:0000313" key="3">
    <source>
        <dbReference type="EMBL" id="CDY34419.1"/>
    </source>
</evidence>
<evidence type="ECO:0000313" key="2">
    <source>
        <dbReference type="EMBL" id="CAF2039297.1"/>
    </source>
</evidence>
<accession>A0A078HAA7</accession>
<dbReference type="Proteomes" id="UP000028999">
    <property type="component" value="Unassembled WGS sequence"/>
</dbReference>
<organism evidence="3 4">
    <name type="scientific">Brassica napus</name>
    <name type="common">Rape</name>
    <dbReference type="NCBI Taxonomy" id="3708"/>
    <lineage>
        <taxon>Eukaryota</taxon>
        <taxon>Viridiplantae</taxon>
        <taxon>Streptophyta</taxon>
        <taxon>Embryophyta</taxon>
        <taxon>Tracheophyta</taxon>
        <taxon>Spermatophyta</taxon>
        <taxon>Magnoliopsida</taxon>
        <taxon>eudicotyledons</taxon>
        <taxon>Gunneridae</taxon>
        <taxon>Pentapetalae</taxon>
        <taxon>rosids</taxon>
        <taxon>malvids</taxon>
        <taxon>Brassicales</taxon>
        <taxon>Brassicaceae</taxon>
        <taxon>Brassiceae</taxon>
        <taxon>Brassica</taxon>
    </lineage>
</organism>
<reference evidence="2" key="3">
    <citation type="submission" date="2021-01" db="EMBL/GenBank/DDBJ databases">
        <authorList>
            <consortium name="Genoscope - CEA"/>
            <person name="William W."/>
        </authorList>
    </citation>
    <scope>NUCLEOTIDE SEQUENCE</scope>
</reference>